<feature type="domain" description="ACT" evidence="9">
    <location>
        <begin position="4"/>
        <end position="78"/>
    </location>
</feature>
<dbReference type="NCBIfam" id="NF008864">
    <property type="entry name" value="PRK11895.1"/>
    <property type="match status" value="1"/>
</dbReference>
<dbReference type="Pfam" id="PF10369">
    <property type="entry name" value="ALS_ss_C"/>
    <property type="match status" value="1"/>
</dbReference>
<dbReference type="GO" id="GO:1990610">
    <property type="term" value="F:acetolactate synthase regulator activity"/>
    <property type="evidence" value="ECO:0007669"/>
    <property type="project" value="UniProtKB-UniRule"/>
</dbReference>
<reference evidence="10 11" key="1">
    <citation type="journal article" date="2014" name="Int. J. Syst. Evol. Microbiol.">
        <title>Solimonas terrae sp. nov., isolated from soil.</title>
        <authorList>
            <person name="Kim S.J."/>
            <person name="Moon J.Y."/>
            <person name="Weon H.Y."/>
            <person name="Ahn J.H."/>
            <person name="Chen W.M."/>
            <person name="Kwon S.W."/>
        </authorList>
    </citation>
    <scope>NUCLEOTIDE SEQUENCE [LARGE SCALE GENOMIC DNA]</scope>
    <source>
        <strain evidence="10 11">KIS83-12</strain>
    </source>
</reference>
<dbReference type="InterPro" id="IPR027271">
    <property type="entry name" value="Acetolactate_synth/TF_NikR_C"/>
</dbReference>
<dbReference type="InterPro" id="IPR002912">
    <property type="entry name" value="ACT_dom"/>
</dbReference>
<evidence type="ECO:0000259" key="9">
    <source>
        <dbReference type="PROSITE" id="PS51671"/>
    </source>
</evidence>
<dbReference type="InterPro" id="IPR054480">
    <property type="entry name" value="AHAS_small-like_ACT"/>
</dbReference>
<evidence type="ECO:0000256" key="5">
    <source>
        <dbReference type="ARBA" id="ARBA00022605"/>
    </source>
</evidence>
<comment type="function">
    <text evidence="8">Catalyzes the conversion of 2 pyruvate molecules into acetolactate in the first common step of the biosynthetic pathway of the branched-amino acids such as leucine, isoleucine, and valine.</text>
</comment>
<evidence type="ECO:0000256" key="4">
    <source>
        <dbReference type="ARBA" id="ARBA00011744"/>
    </source>
</evidence>
<comment type="catalytic activity">
    <reaction evidence="7 8">
        <text>2 pyruvate + H(+) = (2S)-2-acetolactate + CO2</text>
        <dbReference type="Rhea" id="RHEA:25249"/>
        <dbReference type="ChEBI" id="CHEBI:15361"/>
        <dbReference type="ChEBI" id="CHEBI:15378"/>
        <dbReference type="ChEBI" id="CHEBI:16526"/>
        <dbReference type="ChEBI" id="CHEBI:58476"/>
        <dbReference type="EC" id="2.2.1.6"/>
    </reaction>
</comment>
<sequence length="169" mass="17867">MRHIISILLQNEAGALARVASTFSSRGYNIDSLSVAPTLDPAVSRLTLVTSGSDAVIEQIIKQTRKLIDVVEIFDLSSADHIESELVIVKVDLPLQQANAFIHCVRDHHAIALDGTDNTRTVQLAGTAAQIEAFVAALSNFSTVLELVRSGVAAVAIGHQTVTSGTLAA</sequence>
<dbReference type="PANTHER" id="PTHR30239">
    <property type="entry name" value="ACETOLACTATE SYNTHASE SMALL SUBUNIT"/>
    <property type="match status" value="1"/>
</dbReference>
<name>A0A6M2BM18_9GAMM</name>
<dbReference type="CDD" id="cd04878">
    <property type="entry name" value="ACT_AHAS"/>
    <property type="match status" value="1"/>
</dbReference>
<dbReference type="EMBL" id="JAAMOW010000001">
    <property type="protein sequence ID" value="NGY03656.1"/>
    <property type="molecule type" value="Genomic_DNA"/>
</dbReference>
<comment type="similarity">
    <text evidence="3 8">Belongs to the acetolactate synthase small subunit family.</text>
</comment>
<evidence type="ECO:0000313" key="11">
    <source>
        <dbReference type="Proteomes" id="UP000472676"/>
    </source>
</evidence>
<evidence type="ECO:0000256" key="3">
    <source>
        <dbReference type="ARBA" id="ARBA00006341"/>
    </source>
</evidence>
<evidence type="ECO:0000256" key="7">
    <source>
        <dbReference type="ARBA" id="ARBA00048670"/>
    </source>
</evidence>
<dbReference type="GO" id="GO:0003984">
    <property type="term" value="F:acetolactate synthase activity"/>
    <property type="evidence" value="ECO:0007669"/>
    <property type="project" value="UniProtKB-UniRule"/>
</dbReference>
<dbReference type="GO" id="GO:0005829">
    <property type="term" value="C:cytosol"/>
    <property type="evidence" value="ECO:0007669"/>
    <property type="project" value="TreeGrafter"/>
</dbReference>
<dbReference type="PROSITE" id="PS51671">
    <property type="entry name" value="ACT"/>
    <property type="match status" value="1"/>
</dbReference>
<gene>
    <name evidence="10" type="primary">ilvN</name>
    <name evidence="10" type="ORF">G7Y85_02660</name>
</gene>
<evidence type="ECO:0000256" key="6">
    <source>
        <dbReference type="ARBA" id="ARBA00023304"/>
    </source>
</evidence>
<accession>A0A6M2BM18</accession>
<organism evidence="10 11">
    <name type="scientific">Solimonas terrae</name>
    <dbReference type="NCBI Taxonomy" id="1396819"/>
    <lineage>
        <taxon>Bacteria</taxon>
        <taxon>Pseudomonadati</taxon>
        <taxon>Pseudomonadota</taxon>
        <taxon>Gammaproteobacteria</taxon>
        <taxon>Nevskiales</taxon>
        <taxon>Nevskiaceae</taxon>
        <taxon>Solimonas</taxon>
    </lineage>
</organism>
<keyword evidence="11" id="KW-1185">Reference proteome</keyword>
<dbReference type="GO" id="GO:0009099">
    <property type="term" value="P:L-valine biosynthetic process"/>
    <property type="evidence" value="ECO:0007669"/>
    <property type="project" value="UniProtKB-UniRule"/>
</dbReference>
<dbReference type="Gene3D" id="3.30.70.260">
    <property type="match status" value="1"/>
</dbReference>
<dbReference type="AlphaFoldDB" id="A0A6M2BM18"/>
<dbReference type="FunFam" id="3.30.70.260:FF:000001">
    <property type="entry name" value="Acetolactate synthase, small subunit"/>
    <property type="match status" value="1"/>
</dbReference>
<dbReference type="Pfam" id="PF22629">
    <property type="entry name" value="ACT_AHAS_ss"/>
    <property type="match status" value="1"/>
</dbReference>
<comment type="caution">
    <text evidence="10">The sequence shown here is derived from an EMBL/GenBank/DDBJ whole genome shotgun (WGS) entry which is preliminary data.</text>
</comment>
<dbReference type="Proteomes" id="UP000472676">
    <property type="component" value="Unassembled WGS sequence"/>
</dbReference>
<evidence type="ECO:0000313" key="10">
    <source>
        <dbReference type="EMBL" id="NGY03656.1"/>
    </source>
</evidence>
<protein>
    <recommendedName>
        <fullName evidence="8">Acetolactate synthase small subunit</fullName>
        <shortName evidence="8">AHAS</shortName>
        <shortName evidence="8">ALS</shortName>
        <ecNumber evidence="8">2.2.1.6</ecNumber>
    </recommendedName>
    <alternativeName>
        <fullName evidence="8">Acetohydroxy-acid synthase small subunit</fullName>
    </alternativeName>
</protein>
<keyword evidence="6 8" id="KW-0100">Branched-chain amino acid biosynthesis</keyword>
<dbReference type="InterPro" id="IPR045865">
    <property type="entry name" value="ACT-like_dom_sf"/>
</dbReference>
<dbReference type="PANTHER" id="PTHR30239:SF0">
    <property type="entry name" value="ACETOLACTATE SYNTHASE SMALL SUBUNIT 1, CHLOROPLASTIC"/>
    <property type="match status" value="1"/>
</dbReference>
<comment type="pathway">
    <text evidence="1 8">Amino-acid biosynthesis; L-isoleucine biosynthesis; L-isoleucine from 2-oxobutanoate: step 1/4.</text>
</comment>
<proteinExistence type="inferred from homology"/>
<dbReference type="UniPathway" id="UPA00047">
    <property type="reaction ID" value="UER00055"/>
</dbReference>
<comment type="pathway">
    <text evidence="2 8">Amino-acid biosynthesis; L-valine biosynthesis; L-valine from pyruvate: step 1/4.</text>
</comment>
<dbReference type="InterPro" id="IPR019455">
    <property type="entry name" value="Acetolactate_synth_ssu_C"/>
</dbReference>
<dbReference type="NCBIfam" id="TIGR00119">
    <property type="entry name" value="acolac_sm"/>
    <property type="match status" value="1"/>
</dbReference>
<dbReference type="GO" id="GO:0009097">
    <property type="term" value="P:isoleucine biosynthetic process"/>
    <property type="evidence" value="ECO:0007669"/>
    <property type="project" value="UniProtKB-UniRule"/>
</dbReference>
<keyword evidence="8 10" id="KW-0808">Transferase</keyword>
<keyword evidence="5 8" id="KW-0028">Amino-acid biosynthesis</keyword>
<dbReference type="InterPro" id="IPR004789">
    <property type="entry name" value="Acetalactate_synth_ssu"/>
</dbReference>
<dbReference type="SUPFAM" id="SSF55021">
    <property type="entry name" value="ACT-like"/>
    <property type="match status" value="2"/>
</dbReference>
<dbReference type="InterPro" id="IPR039557">
    <property type="entry name" value="AHAS_ACT"/>
</dbReference>
<dbReference type="Gene3D" id="3.30.70.1150">
    <property type="entry name" value="ACT-like. Chain A, domain 2"/>
    <property type="match status" value="1"/>
</dbReference>
<evidence type="ECO:0000256" key="1">
    <source>
        <dbReference type="ARBA" id="ARBA00004974"/>
    </source>
</evidence>
<dbReference type="UniPathway" id="UPA00049">
    <property type="reaction ID" value="UER00059"/>
</dbReference>
<dbReference type="EC" id="2.2.1.6" evidence="8"/>
<evidence type="ECO:0000256" key="8">
    <source>
        <dbReference type="RuleBase" id="RU368092"/>
    </source>
</evidence>
<dbReference type="RefSeq" id="WP_166251256.1">
    <property type="nucleotide sequence ID" value="NZ_JAAMOW010000001.1"/>
</dbReference>
<evidence type="ECO:0000256" key="2">
    <source>
        <dbReference type="ARBA" id="ARBA00005025"/>
    </source>
</evidence>
<comment type="subunit">
    <text evidence="4 8">Dimer of large and small chains.</text>
</comment>